<reference evidence="2 3" key="1">
    <citation type="submission" date="2019-06" db="EMBL/GenBank/DDBJ databases">
        <authorList>
            <person name="Palmer J.M."/>
        </authorList>
    </citation>
    <scope>NUCLEOTIDE SEQUENCE [LARGE SCALE GENOMIC DNA]</scope>
    <source>
        <strain evidence="2 3">TWF102</strain>
    </source>
</reference>
<protein>
    <recommendedName>
        <fullName evidence="1">HNH nuclease domain-containing protein</fullName>
    </recommendedName>
</protein>
<accession>A0A7C8JJB3</accession>
<sequence length="436" mass="48598">MLLLNSPRRERAYTNAATRAFDKASIDDLTTDFIADFNITGRDTPDPPGSESYPETTWQIFSDDAAPVIWPLEKLTKGTSTNEKVEDFCRIVNAALETSGLSISASFAAMLYVTLLSDDPGLKSAVDNSLEVLEYKGASDARLGELGVTLNKVGITVDSALSHRLQRKCISISNPMESPVSRVVPAYASVSVVTPRSTRLSAEVRVRDKHRCVLSKKTHNVQVCHLVAYSIGQRATDTHTFEFWRFLAILVGEECMLKIRAYVIGDSENGALINRLENCICLSSDLHALFHDGCFILEPLDEDERSLMRVDVSKFCESAVPVEYFVRYTKVAGLVEPLVRRGSGIHNLSVNDIPASDLEDDVILAFNPVYDVVQKRELQHGEIIRFKTDNPDTHPLPHPHLLWLHANIGRVVRMAGRTGEYEYASEFDAKLEEEEL</sequence>
<evidence type="ECO:0000313" key="3">
    <source>
        <dbReference type="Proteomes" id="UP000475325"/>
    </source>
</evidence>
<dbReference type="Proteomes" id="UP000475325">
    <property type="component" value="Unassembled WGS sequence"/>
</dbReference>
<name>A0A7C8JJB3_ORBOL</name>
<dbReference type="EMBL" id="WIQW01000039">
    <property type="protein sequence ID" value="KAF3095864.1"/>
    <property type="molecule type" value="Genomic_DNA"/>
</dbReference>
<evidence type="ECO:0000313" key="2">
    <source>
        <dbReference type="EMBL" id="KAF3095864.1"/>
    </source>
</evidence>
<feature type="domain" description="HNH nuclease" evidence="1">
    <location>
        <begin position="212"/>
        <end position="297"/>
    </location>
</feature>
<gene>
    <name evidence="2" type="ORF">TWF102_006856</name>
</gene>
<organism evidence="2 3">
    <name type="scientific">Orbilia oligospora</name>
    <name type="common">Nematode-trapping fungus</name>
    <name type="synonym">Arthrobotrys oligospora</name>
    <dbReference type="NCBI Taxonomy" id="2813651"/>
    <lineage>
        <taxon>Eukaryota</taxon>
        <taxon>Fungi</taxon>
        <taxon>Dikarya</taxon>
        <taxon>Ascomycota</taxon>
        <taxon>Pezizomycotina</taxon>
        <taxon>Orbiliomycetes</taxon>
        <taxon>Orbiliales</taxon>
        <taxon>Orbiliaceae</taxon>
        <taxon>Orbilia</taxon>
    </lineage>
</organism>
<evidence type="ECO:0000259" key="1">
    <source>
        <dbReference type="Pfam" id="PF13391"/>
    </source>
</evidence>
<comment type="caution">
    <text evidence="2">The sequence shown here is derived from an EMBL/GenBank/DDBJ whole genome shotgun (WGS) entry which is preliminary data.</text>
</comment>
<dbReference type="AlphaFoldDB" id="A0A7C8JJB3"/>
<dbReference type="Pfam" id="PF13391">
    <property type="entry name" value="HNH_2"/>
    <property type="match status" value="1"/>
</dbReference>
<proteinExistence type="predicted"/>
<dbReference type="InterPro" id="IPR003615">
    <property type="entry name" value="HNH_nuc"/>
</dbReference>